<evidence type="ECO:0000256" key="1">
    <source>
        <dbReference type="SAM" id="Coils"/>
    </source>
</evidence>
<keyword evidence="1" id="KW-0175">Coiled coil</keyword>
<feature type="compositionally biased region" description="Basic and acidic residues" evidence="2">
    <location>
        <begin position="242"/>
        <end position="259"/>
    </location>
</feature>
<evidence type="ECO:0000313" key="3">
    <source>
        <dbReference type="WBParaSite" id="MCU_000763-RA"/>
    </source>
</evidence>
<protein>
    <submittedName>
        <fullName evidence="3">DUF4200 domain-containing protein</fullName>
    </submittedName>
</protein>
<evidence type="ECO:0000256" key="2">
    <source>
        <dbReference type="SAM" id="MobiDB-lite"/>
    </source>
</evidence>
<feature type="compositionally biased region" description="Basic and acidic residues" evidence="2">
    <location>
        <begin position="281"/>
        <end position="300"/>
    </location>
</feature>
<feature type="region of interest" description="Disordered" evidence="2">
    <location>
        <begin position="242"/>
        <end position="300"/>
    </location>
</feature>
<dbReference type="PANTHER" id="PTHR21683">
    <property type="entry name" value="COILED-COIL DOMAIN-CONTAINING PROTEIN 42 LIKE-2-LIKE-RELATED"/>
    <property type="match status" value="1"/>
</dbReference>
<dbReference type="AlphaFoldDB" id="A0A5K3EJS4"/>
<reference evidence="3" key="1">
    <citation type="submission" date="2019-11" db="UniProtKB">
        <authorList>
            <consortium name="WormBaseParasite"/>
        </authorList>
    </citation>
    <scope>IDENTIFICATION</scope>
</reference>
<organism evidence="3">
    <name type="scientific">Mesocestoides corti</name>
    <name type="common">Flatworm</name>
    <dbReference type="NCBI Taxonomy" id="53468"/>
    <lineage>
        <taxon>Eukaryota</taxon>
        <taxon>Metazoa</taxon>
        <taxon>Spiralia</taxon>
        <taxon>Lophotrochozoa</taxon>
        <taxon>Platyhelminthes</taxon>
        <taxon>Cestoda</taxon>
        <taxon>Eucestoda</taxon>
        <taxon>Cyclophyllidea</taxon>
        <taxon>Mesocestoididae</taxon>
        <taxon>Mesocestoides</taxon>
    </lineage>
</organism>
<dbReference type="InterPro" id="IPR051147">
    <property type="entry name" value="CFAP_domain-containing"/>
</dbReference>
<proteinExistence type="predicted"/>
<dbReference type="WBParaSite" id="MCU_000763-RA">
    <property type="protein sequence ID" value="MCU_000763-RA"/>
    <property type="gene ID" value="MCU_000763"/>
</dbReference>
<feature type="compositionally biased region" description="Low complexity" evidence="2">
    <location>
        <begin position="264"/>
        <end position="280"/>
    </location>
</feature>
<feature type="region of interest" description="Disordered" evidence="2">
    <location>
        <begin position="50"/>
        <end position="70"/>
    </location>
</feature>
<sequence>CFCTYFSDLQKIFKKSYETVDENTQSRQADVLGTVLKAVIKFQRRLQVKSTARTSPIPPEPQENEISSDEQIGLDNYFKEPHELITVLKDLEVANLSLIQNCQDAEDTIESLRKGEELLNKQSLKETEDVKTRMKQLEEIISQWNNDLSQDGMPEPDEGEAKQDKQFAELCEQIADVYNTCGLQKLYPISENEEAPLRALEQFARIDAHVAFLLTSVASSGASEERVEALRREVRAARREKLRQEQREAERAKQEERARRALLRARAPAPAKKVVVLQAPKRVDKRLETKEPKEKNKSSL</sequence>
<accession>A0A5K3EJS4</accession>
<name>A0A5K3EJS4_MESCO</name>
<feature type="coiled-coil region" evidence="1">
    <location>
        <begin position="88"/>
        <end position="147"/>
    </location>
</feature>
<dbReference type="PANTHER" id="PTHR21683:SF3">
    <property type="entry name" value="CILIA AND FLAGELLA ASSOCIATED PROTEIN 100"/>
    <property type="match status" value="1"/>
</dbReference>